<dbReference type="NCBIfam" id="NF001614">
    <property type="entry name" value="PRK00402.1"/>
    <property type="match status" value="1"/>
</dbReference>
<keyword evidence="6" id="KW-0100">Branched-chain amino acid biosynthesis</keyword>
<dbReference type="InterPro" id="IPR006251">
    <property type="entry name" value="Homoacnase/IPMdehydase_lsu"/>
</dbReference>
<dbReference type="InterPro" id="IPR015931">
    <property type="entry name" value="Acnase/IPM_dHydase_lsu_aba_1/3"/>
</dbReference>
<dbReference type="NCBIfam" id="TIGR02086">
    <property type="entry name" value="IPMI_arch"/>
    <property type="match status" value="1"/>
</dbReference>
<keyword evidence="2 6" id="KW-0479">Metal-binding</keyword>
<evidence type="ECO:0000256" key="5">
    <source>
        <dbReference type="ARBA" id="ARBA00023239"/>
    </source>
</evidence>
<dbReference type="NCBIfam" id="TIGR01343">
    <property type="entry name" value="hacA_fam"/>
    <property type="match status" value="1"/>
</dbReference>
<comment type="cofactor">
    <cofactor evidence="6">
        <name>[4Fe-4S] cluster</name>
        <dbReference type="ChEBI" id="CHEBI:49883"/>
    </cofactor>
    <text evidence="6">Binds 1 [4Fe-4S] cluster per subunit.</text>
</comment>
<dbReference type="GO" id="GO:0046872">
    <property type="term" value="F:metal ion binding"/>
    <property type="evidence" value="ECO:0007669"/>
    <property type="project" value="UniProtKB-KW"/>
</dbReference>
<sequence>MSRTLTERILHGNAGEYVDARVDRAYVHDGTGVLTLASFREMGVPIGIDPARISVLFDHICPANNGTTADLQRELRQYASSAGVLFSDCGGGICHQIMSEGCILPGEVVVGADSHSCTGGAFGAFATGVGATDMAAIWASGETWFRVPETIGISLEGTLSGGAEAKDVALNVVSRLGMEGATYAALEYTGPGAETIDMEGRLCICNMGVETGAKNALFYADPVCREYLAGYGHHVETQVPEDCSYREECIIDLDDIVPLVALPHRVDSTRPVADLAGTEVDQVLLGTCTNGRYTDLKRFAEMVRGSKVKVRTIVVPASASVLLRATEDGIIADLIAAGCMVVTPGCGPCLGIHSGVLGEGEVCLSTANRNFKNRMGVGGEIYLASPATAAATALTGSITEPEVFHA</sequence>
<dbReference type="HAMAP" id="MF_01027">
    <property type="entry name" value="LeuC_type2"/>
    <property type="match status" value="1"/>
</dbReference>
<keyword evidence="6" id="KW-0028">Amino-acid biosynthesis</keyword>
<dbReference type="GO" id="GO:0051539">
    <property type="term" value="F:4 iron, 4 sulfur cluster binding"/>
    <property type="evidence" value="ECO:0007669"/>
    <property type="project" value="UniProtKB-KW"/>
</dbReference>
<dbReference type="UniPathway" id="UPA00048">
    <property type="reaction ID" value="UER00071"/>
</dbReference>
<feature type="domain" description="Aconitase/3-isopropylmalate dehydratase large subunit alpha/beta/alpha" evidence="7">
    <location>
        <begin position="274"/>
        <end position="396"/>
    </location>
</feature>
<dbReference type="InterPro" id="IPR011826">
    <property type="entry name" value="HAcnase/IPMdehydase_lsu_prok"/>
</dbReference>
<evidence type="ECO:0000256" key="1">
    <source>
        <dbReference type="ARBA" id="ARBA00022485"/>
    </source>
</evidence>
<dbReference type="PROSITE" id="PS01244">
    <property type="entry name" value="ACONITASE_2"/>
    <property type="match status" value="1"/>
</dbReference>
<feature type="binding site" evidence="6">
    <location>
        <position position="288"/>
    </location>
    <ligand>
        <name>[4Fe-4S] cluster</name>
        <dbReference type="ChEBI" id="CHEBI:49883"/>
    </ligand>
</feature>
<dbReference type="AlphaFoldDB" id="A0A8J7W6D7"/>
<dbReference type="PROSITE" id="PS00450">
    <property type="entry name" value="ACONITASE_1"/>
    <property type="match status" value="1"/>
</dbReference>
<keyword evidence="4 6" id="KW-0411">Iron-sulfur</keyword>
<dbReference type="GO" id="GO:0003861">
    <property type="term" value="F:3-isopropylmalate dehydratase activity"/>
    <property type="evidence" value="ECO:0007669"/>
    <property type="project" value="UniProtKB-UniRule"/>
</dbReference>
<dbReference type="EC" id="4.2.1.33" evidence="6"/>
<evidence type="ECO:0000256" key="4">
    <source>
        <dbReference type="ARBA" id="ARBA00023014"/>
    </source>
</evidence>
<keyword evidence="9" id="KW-1185">Reference proteome</keyword>
<evidence type="ECO:0000313" key="9">
    <source>
        <dbReference type="Proteomes" id="UP000730161"/>
    </source>
</evidence>
<dbReference type="EMBL" id="JWHL01000009">
    <property type="protein sequence ID" value="MBR1369199.1"/>
    <property type="molecule type" value="Genomic_DNA"/>
</dbReference>
<dbReference type="Proteomes" id="UP000730161">
    <property type="component" value="Unassembled WGS sequence"/>
</dbReference>
<comment type="subunit">
    <text evidence="6">Heterodimer of LeuC and LeuD.</text>
</comment>
<dbReference type="InterPro" id="IPR001030">
    <property type="entry name" value="Acoase/IPM_deHydtase_lsu_aba"/>
</dbReference>
<keyword evidence="6" id="KW-0432">Leucine biosynthesis</keyword>
<comment type="catalytic activity">
    <reaction evidence="6">
        <text>(2R,3S)-3-isopropylmalate = (2S)-2-isopropylmalate</text>
        <dbReference type="Rhea" id="RHEA:32287"/>
        <dbReference type="ChEBI" id="CHEBI:1178"/>
        <dbReference type="ChEBI" id="CHEBI:35121"/>
        <dbReference type="EC" id="4.2.1.33"/>
    </reaction>
</comment>
<dbReference type="InterPro" id="IPR050067">
    <property type="entry name" value="IPM_dehydratase_rel_enz"/>
</dbReference>
<dbReference type="InterPro" id="IPR018136">
    <property type="entry name" value="Aconitase_4Fe-4S_BS"/>
</dbReference>
<proteinExistence type="inferred from homology"/>
<dbReference type="PANTHER" id="PTHR43822:SF2">
    <property type="entry name" value="HOMOACONITASE, MITOCHONDRIAL"/>
    <property type="match status" value="1"/>
</dbReference>
<dbReference type="Pfam" id="PF00330">
    <property type="entry name" value="Aconitase"/>
    <property type="match status" value="2"/>
</dbReference>
<keyword evidence="5 6" id="KW-0456">Lyase</keyword>
<comment type="pathway">
    <text evidence="6">Amino-acid biosynthesis; L-leucine biosynthesis; L-leucine from 3-methyl-2-oxobutanoate: step 2/4.</text>
</comment>
<evidence type="ECO:0000259" key="7">
    <source>
        <dbReference type="Pfam" id="PF00330"/>
    </source>
</evidence>
<feature type="binding site" evidence="6">
    <location>
        <position position="346"/>
    </location>
    <ligand>
        <name>[4Fe-4S] cluster</name>
        <dbReference type="ChEBI" id="CHEBI:49883"/>
    </ligand>
</feature>
<dbReference type="Gene3D" id="3.30.499.10">
    <property type="entry name" value="Aconitase, domain 3"/>
    <property type="match status" value="2"/>
</dbReference>
<protein>
    <recommendedName>
        <fullName evidence="6">3-isopropylmalate dehydratase large subunit</fullName>
        <ecNumber evidence="6">4.2.1.33</ecNumber>
    </recommendedName>
    <alternativeName>
        <fullName evidence="6">Alpha-IPM isomerase</fullName>
        <shortName evidence="6">IPMI</shortName>
    </alternativeName>
    <alternativeName>
        <fullName evidence="6">Isopropylmalate isomerase</fullName>
    </alternativeName>
</protein>
<evidence type="ECO:0000256" key="3">
    <source>
        <dbReference type="ARBA" id="ARBA00023004"/>
    </source>
</evidence>
<evidence type="ECO:0000256" key="2">
    <source>
        <dbReference type="ARBA" id="ARBA00022723"/>
    </source>
</evidence>
<dbReference type="PANTHER" id="PTHR43822">
    <property type="entry name" value="HOMOACONITASE, MITOCHONDRIAL-RELATED"/>
    <property type="match status" value="1"/>
</dbReference>
<reference evidence="8" key="1">
    <citation type="submission" date="2014-12" db="EMBL/GenBank/DDBJ databases">
        <authorList>
            <person name="Huang H.-H."/>
            <person name="Chen S.-C."/>
            <person name="Lai M.-C."/>
        </authorList>
    </citation>
    <scope>NUCLEOTIDE SEQUENCE</scope>
    <source>
        <strain evidence="8">K1F9705b</strain>
    </source>
</reference>
<keyword evidence="3 6" id="KW-0408">Iron</keyword>
<evidence type="ECO:0000256" key="6">
    <source>
        <dbReference type="HAMAP-Rule" id="MF_01027"/>
    </source>
</evidence>
<organism evidence="8 9">
    <name type="scientific">Methanocalculus chunghsingensis</name>
    <dbReference type="NCBI Taxonomy" id="156457"/>
    <lineage>
        <taxon>Archaea</taxon>
        <taxon>Methanobacteriati</taxon>
        <taxon>Methanobacteriota</taxon>
        <taxon>Stenosarchaea group</taxon>
        <taxon>Methanomicrobia</taxon>
        <taxon>Methanomicrobiales</taxon>
        <taxon>Methanocalculaceae</taxon>
        <taxon>Methanocalculus</taxon>
    </lineage>
</organism>
<dbReference type="SUPFAM" id="SSF53732">
    <property type="entry name" value="Aconitase iron-sulfur domain"/>
    <property type="match status" value="1"/>
</dbReference>
<gene>
    <name evidence="6" type="primary">leuC</name>
    <name evidence="8" type="ORF">RJ53_06700</name>
</gene>
<name>A0A8J7W6D7_9EURY</name>
<dbReference type="PRINTS" id="PR00415">
    <property type="entry name" value="ACONITASE"/>
</dbReference>
<comment type="similarity">
    <text evidence="6">Belongs to the aconitase/IPM isomerase family. LeuC type 2 subfamily.</text>
</comment>
<dbReference type="OrthoDB" id="255at2157"/>
<dbReference type="GO" id="GO:0009098">
    <property type="term" value="P:L-leucine biosynthetic process"/>
    <property type="evidence" value="ECO:0007669"/>
    <property type="project" value="UniProtKB-UniRule"/>
</dbReference>
<comment type="function">
    <text evidence="6">Catalyzes the isomerization between 2-isopropylmalate and 3-isopropylmalate, via the formation of 2-isopropylmaleate.</text>
</comment>
<accession>A0A8J7W6D7</accession>
<comment type="caution">
    <text evidence="8">The sequence shown here is derived from an EMBL/GenBank/DDBJ whole genome shotgun (WGS) entry which is preliminary data.</text>
</comment>
<feature type="binding site" evidence="6">
    <location>
        <position position="349"/>
    </location>
    <ligand>
        <name>[4Fe-4S] cluster</name>
        <dbReference type="ChEBI" id="CHEBI:49883"/>
    </ligand>
</feature>
<evidence type="ECO:0000313" key="8">
    <source>
        <dbReference type="EMBL" id="MBR1369199.1"/>
    </source>
</evidence>
<dbReference type="InterPro" id="IPR036008">
    <property type="entry name" value="Aconitase_4Fe-4S_dom"/>
</dbReference>
<feature type="domain" description="Aconitase/3-isopropylmalate dehydratase large subunit alpha/beta/alpha" evidence="7">
    <location>
        <begin position="18"/>
        <end position="273"/>
    </location>
</feature>
<keyword evidence="1 6" id="KW-0004">4Fe-4S</keyword>
<dbReference type="RefSeq" id="WP_211530890.1">
    <property type="nucleotide sequence ID" value="NZ_JWHL01000009.1"/>
</dbReference>